<dbReference type="InterPro" id="IPR041628">
    <property type="entry name" value="ChlI/MoxR_AAA_lid"/>
</dbReference>
<protein>
    <submittedName>
        <fullName evidence="5">Magnesium chelatase subunit D</fullName>
    </submittedName>
</protein>
<evidence type="ECO:0000259" key="4">
    <source>
        <dbReference type="PROSITE" id="PS50234"/>
    </source>
</evidence>
<dbReference type="SMART" id="SM00382">
    <property type="entry name" value="AAA"/>
    <property type="match status" value="1"/>
</dbReference>
<evidence type="ECO:0000256" key="2">
    <source>
        <dbReference type="SAM" id="Coils"/>
    </source>
</evidence>
<dbReference type="PROSITE" id="PS50234">
    <property type="entry name" value="VWFA"/>
    <property type="match status" value="1"/>
</dbReference>
<dbReference type="InterPro" id="IPR036465">
    <property type="entry name" value="vWFA_dom_sf"/>
</dbReference>
<dbReference type="SMART" id="SM00327">
    <property type="entry name" value="VWA"/>
    <property type="match status" value="1"/>
</dbReference>
<dbReference type="Gene3D" id="3.40.50.300">
    <property type="entry name" value="P-loop containing nucleotide triphosphate hydrolases"/>
    <property type="match status" value="1"/>
</dbReference>
<dbReference type="InterPro" id="IPR027417">
    <property type="entry name" value="P-loop_NTPase"/>
</dbReference>
<feature type="compositionally biased region" description="Low complexity" evidence="3">
    <location>
        <begin position="290"/>
        <end position="304"/>
    </location>
</feature>
<evidence type="ECO:0000256" key="3">
    <source>
        <dbReference type="SAM" id="MobiDB-lite"/>
    </source>
</evidence>
<dbReference type="Proteomes" id="UP000198625">
    <property type="component" value="Unassembled WGS sequence"/>
</dbReference>
<dbReference type="CDD" id="cd00009">
    <property type="entry name" value="AAA"/>
    <property type="match status" value="1"/>
</dbReference>
<dbReference type="GO" id="GO:0005524">
    <property type="term" value="F:ATP binding"/>
    <property type="evidence" value="ECO:0007669"/>
    <property type="project" value="InterPro"/>
</dbReference>
<dbReference type="InterPro" id="IPR052989">
    <property type="entry name" value="Mg-chelatase_DI-like"/>
</dbReference>
<dbReference type="SUPFAM" id="SSF53300">
    <property type="entry name" value="vWA-like"/>
    <property type="match status" value="1"/>
</dbReference>
<comment type="similarity">
    <text evidence="1">Belongs to the Mg-chelatase subunits D/I family.</text>
</comment>
<dbReference type="STRING" id="415015.SAMN05660462_01977"/>
<dbReference type="InterPro" id="IPR041702">
    <property type="entry name" value="BchD/ChlD_VWA"/>
</dbReference>
<feature type="compositionally biased region" description="Basic and acidic residues" evidence="3">
    <location>
        <begin position="305"/>
        <end position="320"/>
    </location>
</feature>
<name>A0A1H3QJL8_9FIRM</name>
<gene>
    <name evidence="5" type="ORF">SAMN05660462_01977</name>
</gene>
<evidence type="ECO:0000256" key="1">
    <source>
        <dbReference type="ARBA" id="ARBA00005799"/>
    </source>
</evidence>
<feature type="domain" description="VWFA" evidence="4">
    <location>
        <begin position="437"/>
        <end position="617"/>
    </location>
</feature>
<dbReference type="PANTHER" id="PTHR35023:SF1">
    <property type="entry name" value="MG-PROTOPORPHYRIN IX CHELATASE"/>
    <property type="match status" value="1"/>
</dbReference>
<dbReference type="InterPro" id="IPR002035">
    <property type="entry name" value="VWF_A"/>
</dbReference>
<proteinExistence type="inferred from homology"/>
<evidence type="ECO:0000313" key="6">
    <source>
        <dbReference type="Proteomes" id="UP000198625"/>
    </source>
</evidence>
<feature type="coiled-coil region" evidence="2">
    <location>
        <begin position="195"/>
        <end position="222"/>
    </location>
</feature>
<dbReference type="SUPFAM" id="SSF52540">
    <property type="entry name" value="P-loop containing nucleoside triphosphate hydrolases"/>
    <property type="match status" value="1"/>
</dbReference>
<feature type="region of interest" description="Disordered" evidence="3">
    <location>
        <begin position="279"/>
        <end position="330"/>
    </location>
</feature>
<keyword evidence="6" id="KW-1185">Reference proteome</keyword>
<reference evidence="5 6" key="1">
    <citation type="submission" date="2016-10" db="EMBL/GenBank/DDBJ databases">
        <authorList>
            <person name="de Groot N.N."/>
        </authorList>
    </citation>
    <scope>NUCLEOTIDE SEQUENCE [LARGE SCALE GENOMIC DNA]</scope>
    <source>
        <strain evidence="5 6">DSM 21650</strain>
    </source>
</reference>
<organism evidence="5 6">
    <name type="scientific">Proteiniborus ethanoligenes</name>
    <dbReference type="NCBI Taxonomy" id="415015"/>
    <lineage>
        <taxon>Bacteria</taxon>
        <taxon>Bacillati</taxon>
        <taxon>Bacillota</taxon>
        <taxon>Clostridia</taxon>
        <taxon>Eubacteriales</taxon>
        <taxon>Proteiniborus</taxon>
    </lineage>
</organism>
<dbReference type="InterPro" id="IPR011704">
    <property type="entry name" value="ATPase_dyneun-rel_AAA"/>
</dbReference>
<accession>A0A1H3QJL8</accession>
<dbReference type="GO" id="GO:0016887">
    <property type="term" value="F:ATP hydrolysis activity"/>
    <property type="evidence" value="ECO:0007669"/>
    <property type="project" value="InterPro"/>
</dbReference>
<sequence>MSKCIYPFPAIVGQEKLKRAILLNLVNPRIGGVLISGEKGTGKSTIVRSIPSISSSVKVIELPLNITEDRLIGGIDIEKAIIFGRKELEEGILKKADSNILYMDEVNLLSDSIMNTVLEVASSGFNIIEREGISYKHRSKFVPIGTMNPEEGSIKPLFLDKFGLFVSVKGDTNFQNRIEIIKRRIQYEEDKMSFYQQWLGECEELNNKIEKAKTILSQITISEELLNIIADTLNAFACEGNRTEVIVVETVKAIVAIDNRIEGNIDDIKEAFSYVLPHRMRKKPKDKENTNNNGDNQENQNNNEHSNDKNNEMEDSESHVENMTSDFDSKDVKDSLSDIEVIENIGNTFKAKNMYFKNKDNRFRKGSGRRSLSKTESKQGRYIRYRSKNKEIRDISLDGTLRAAAPYQKFREKNGVAIAIKNRDLREKIREKPTGVTIFFLVDASGSISVRKRMEAVKGAIMSLLTDAYEKRDKVSLIAFRKESSEILLQTTRSVELAKKHLSELPSGGKTPLSAGMDKAYNYIKSQWIKDTDMIPLLVLISDGRANVSLTGEDPLVECNEIADKIRKKEIKSLVIDTENGFFKFGTLKELSRRMGATYLSIEDLSDKSIYNSVKNLTISN</sequence>
<dbReference type="EMBL" id="FNQE01000021">
    <property type="protein sequence ID" value="SDZ13804.1"/>
    <property type="molecule type" value="Genomic_DNA"/>
</dbReference>
<dbReference type="Gene3D" id="3.40.50.410">
    <property type="entry name" value="von Willebrand factor, type A domain"/>
    <property type="match status" value="1"/>
</dbReference>
<dbReference type="AlphaFoldDB" id="A0A1H3QJL8"/>
<dbReference type="Pfam" id="PF13519">
    <property type="entry name" value="VWA_2"/>
    <property type="match status" value="1"/>
</dbReference>
<dbReference type="CDD" id="cd01451">
    <property type="entry name" value="vWA_Magnesium_chelatase"/>
    <property type="match status" value="1"/>
</dbReference>
<dbReference type="Pfam" id="PF07728">
    <property type="entry name" value="AAA_5"/>
    <property type="match status" value="1"/>
</dbReference>
<dbReference type="Pfam" id="PF17863">
    <property type="entry name" value="AAA_lid_2"/>
    <property type="match status" value="1"/>
</dbReference>
<dbReference type="RefSeq" id="WP_176967939.1">
    <property type="nucleotide sequence ID" value="NZ_FNQE01000021.1"/>
</dbReference>
<keyword evidence="2" id="KW-0175">Coiled coil</keyword>
<dbReference type="PANTHER" id="PTHR35023">
    <property type="entry name" value="CHELATASE-RELATED"/>
    <property type="match status" value="1"/>
</dbReference>
<dbReference type="InterPro" id="IPR003593">
    <property type="entry name" value="AAA+_ATPase"/>
</dbReference>
<evidence type="ECO:0000313" key="5">
    <source>
        <dbReference type="EMBL" id="SDZ13804.1"/>
    </source>
</evidence>
<dbReference type="Gene3D" id="1.10.8.80">
    <property type="entry name" value="Magnesium chelatase subunit I, C-Terminal domain"/>
    <property type="match status" value="1"/>
</dbReference>